<name>A0A1F6TKU9_9PROT</name>
<dbReference type="Pfam" id="PF01297">
    <property type="entry name" value="ZnuA"/>
    <property type="match status" value="1"/>
</dbReference>
<protein>
    <submittedName>
        <fullName evidence="2">Zinc ABC transporter substrate-binding protein</fullName>
    </submittedName>
</protein>
<dbReference type="InterPro" id="IPR006127">
    <property type="entry name" value="ZnuA-like"/>
</dbReference>
<evidence type="ECO:0000313" key="2">
    <source>
        <dbReference type="EMBL" id="OGI45708.1"/>
    </source>
</evidence>
<dbReference type="Proteomes" id="UP000178885">
    <property type="component" value="Unassembled WGS sequence"/>
</dbReference>
<dbReference type="AlphaFoldDB" id="A0A1F6TKU9"/>
<proteinExistence type="predicted"/>
<reference evidence="2 3" key="1">
    <citation type="journal article" date="2016" name="Nat. Commun.">
        <title>Thousands of microbial genomes shed light on interconnected biogeochemical processes in an aquifer system.</title>
        <authorList>
            <person name="Anantharaman K."/>
            <person name="Brown C.T."/>
            <person name="Hug L.A."/>
            <person name="Sharon I."/>
            <person name="Castelle C.J."/>
            <person name="Probst A.J."/>
            <person name="Thomas B.C."/>
            <person name="Singh A."/>
            <person name="Wilkins M.J."/>
            <person name="Karaoz U."/>
            <person name="Brodie E.L."/>
            <person name="Williams K.H."/>
            <person name="Hubbard S.S."/>
            <person name="Banfield J.F."/>
        </authorList>
    </citation>
    <scope>NUCLEOTIDE SEQUENCE [LARGE SCALE GENOMIC DNA]</scope>
</reference>
<dbReference type="EMBL" id="MFSU01000097">
    <property type="protein sequence ID" value="OGI45708.1"/>
    <property type="molecule type" value="Genomic_DNA"/>
</dbReference>
<feature type="signal peptide" evidence="1">
    <location>
        <begin position="1"/>
        <end position="17"/>
    </location>
</feature>
<organism evidence="2 3">
    <name type="scientific">Candidatus Muproteobacteria bacterium RBG_16_65_34</name>
    <dbReference type="NCBI Taxonomy" id="1817760"/>
    <lineage>
        <taxon>Bacteria</taxon>
        <taxon>Pseudomonadati</taxon>
        <taxon>Pseudomonadota</taxon>
        <taxon>Candidatus Muproteobacteria</taxon>
    </lineage>
</organism>
<evidence type="ECO:0000256" key="1">
    <source>
        <dbReference type="SAM" id="SignalP"/>
    </source>
</evidence>
<keyword evidence="1" id="KW-0732">Signal</keyword>
<accession>A0A1F6TKU9</accession>
<dbReference type="GO" id="GO:0046872">
    <property type="term" value="F:metal ion binding"/>
    <property type="evidence" value="ECO:0007669"/>
    <property type="project" value="InterPro"/>
</dbReference>
<comment type="caution">
    <text evidence="2">The sequence shown here is derived from an EMBL/GenBank/DDBJ whole genome shotgun (WGS) entry which is preliminary data.</text>
</comment>
<evidence type="ECO:0000313" key="3">
    <source>
        <dbReference type="Proteomes" id="UP000178885"/>
    </source>
</evidence>
<dbReference type="STRING" id="1817760.A2151_03440"/>
<sequence>MKNILPILMATVTVAFAPHAAALEVFACEPEWGALAQELGGDRVSIYVATGALQDPHRIQARPSLLARARRADLVVCTGAELEIGWLPIVLRQSGNDAIQPGRPGYFEAADFVPKLEVPMRLDRAEGDVHAAGNPHIQTDPRNIARVATALAGRLAQIDPAGARHYQTRHRDFAGRWDAALRRWEQRAAPLRDAPIVVQHKGFPYLEHWLGLRERASLEPKPGVEPTSAHLAAVLEQLKREPAKMILRAAYNDGRASEWLAERAGIPAVVLPFTVGGSDQARDLFGLFDDTVQRLLDALRCTGAHACRQQPGAGSDR</sequence>
<dbReference type="PANTHER" id="PTHR42953">
    <property type="entry name" value="HIGH-AFFINITY ZINC UPTAKE SYSTEM PROTEIN ZNUA-RELATED"/>
    <property type="match status" value="1"/>
</dbReference>
<feature type="chain" id="PRO_5009526719" evidence="1">
    <location>
        <begin position="18"/>
        <end position="317"/>
    </location>
</feature>
<dbReference type="CDD" id="cd01145">
    <property type="entry name" value="TroA_c"/>
    <property type="match status" value="1"/>
</dbReference>
<dbReference type="PANTHER" id="PTHR42953:SF2">
    <property type="entry name" value="ADHESION PROTEIN"/>
    <property type="match status" value="1"/>
</dbReference>
<gene>
    <name evidence="2" type="ORF">A2151_03440</name>
</gene>
<dbReference type="Gene3D" id="3.40.50.1980">
    <property type="entry name" value="Nitrogenase molybdenum iron protein domain"/>
    <property type="match status" value="2"/>
</dbReference>
<dbReference type="GO" id="GO:0030001">
    <property type="term" value="P:metal ion transport"/>
    <property type="evidence" value="ECO:0007669"/>
    <property type="project" value="InterPro"/>
</dbReference>
<dbReference type="SUPFAM" id="SSF53807">
    <property type="entry name" value="Helical backbone' metal receptor"/>
    <property type="match status" value="1"/>
</dbReference>
<dbReference type="InterPro" id="IPR050492">
    <property type="entry name" value="Bact_metal-bind_prot9"/>
</dbReference>